<evidence type="ECO:0000313" key="7">
    <source>
        <dbReference type="Proteomes" id="UP000467840"/>
    </source>
</evidence>
<dbReference type="InterPro" id="IPR014720">
    <property type="entry name" value="dsRBD_dom"/>
</dbReference>
<evidence type="ECO:0000259" key="5">
    <source>
        <dbReference type="PROSITE" id="PS50137"/>
    </source>
</evidence>
<dbReference type="PROSITE" id="PS50137">
    <property type="entry name" value="DS_RBD"/>
    <property type="match status" value="1"/>
</dbReference>
<reference evidence="6 7" key="1">
    <citation type="journal article" date="2020" name="Mol. Plant">
        <title>The Chromosome-Based Rubber Tree Genome Provides New Insights into Spurge Genome Evolution and Rubber Biosynthesis.</title>
        <authorList>
            <person name="Liu J."/>
            <person name="Shi C."/>
            <person name="Shi C.C."/>
            <person name="Li W."/>
            <person name="Zhang Q.J."/>
            <person name="Zhang Y."/>
            <person name="Li K."/>
            <person name="Lu H.F."/>
            <person name="Shi C."/>
            <person name="Zhu S.T."/>
            <person name="Xiao Z.Y."/>
            <person name="Nan H."/>
            <person name="Yue Y."/>
            <person name="Zhu X.G."/>
            <person name="Wu Y."/>
            <person name="Hong X.N."/>
            <person name="Fan G.Y."/>
            <person name="Tong Y."/>
            <person name="Zhang D."/>
            <person name="Mao C.L."/>
            <person name="Liu Y.L."/>
            <person name="Hao S.J."/>
            <person name="Liu W.Q."/>
            <person name="Lv M.Q."/>
            <person name="Zhang H.B."/>
            <person name="Liu Y."/>
            <person name="Hu-Tang G.R."/>
            <person name="Wang J.P."/>
            <person name="Wang J.H."/>
            <person name="Sun Y.H."/>
            <person name="Ni S.B."/>
            <person name="Chen W.B."/>
            <person name="Zhang X.C."/>
            <person name="Jiao Y.N."/>
            <person name="Eichler E.E."/>
            <person name="Li G.H."/>
            <person name="Liu X."/>
            <person name="Gao L.Z."/>
        </authorList>
    </citation>
    <scope>NUCLEOTIDE SEQUENCE [LARGE SCALE GENOMIC DNA]</scope>
    <source>
        <strain evidence="7">cv. GT1</strain>
        <tissue evidence="6">Leaf</tissue>
    </source>
</reference>
<sequence length="415" mass="44593">MYKTKLQELCHQRAWDLPDYATLKEGPDHDPRFQATVTVNGLSFHSQSLAKSSKQAQNDAAKFAFDHFSSSGSSPPPPVSSSAIADVSSNLSSGGTLQFKAQETNQVFRGNGSATIAKNDERFAVSSSASGDFSSDLSSEGILQFKVQEANQIPEANGPATIAKNVERFTDMQHLYKNQLQSYAQRRSLTLPVYSYERVGPPHASRFKWNSRQSLMVSSSGDSSRGPMVSCFGNSSQSSMPSCSGNSRQSPVTSCSANSSQSAPCLTLPQQVQKVVQFTSSNLRSNLTAYLQQNVQPRLPGHDEKAEEDRATTDVVSRDPPIVSPGTESSSIVNKISSSPGPTTTSLPESSFSSLSHSPTNSAVSTEHVVGTNISCHNKVILHPRGTNMTYPPGSIVLSMSDDNWVAVQTSQSSK</sequence>
<organism evidence="6 7">
    <name type="scientific">Hevea brasiliensis</name>
    <name type="common">Para rubber tree</name>
    <name type="synonym">Siphonia brasiliensis</name>
    <dbReference type="NCBI Taxonomy" id="3981"/>
    <lineage>
        <taxon>Eukaryota</taxon>
        <taxon>Viridiplantae</taxon>
        <taxon>Streptophyta</taxon>
        <taxon>Embryophyta</taxon>
        <taxon>Tracheophyta</taxon>
        <taxon>Spermatophyta</taxon>
        <taxon>Magnoliopsida</taxon>
        <taxon>eudicotyledons</taxon>
        <taxon>Gunneridae</taxon>
        <taxon>Pentapetalae</taxon>
        <taxon>rosids</taxon>
        <taxon>fabids</taxon>
        <taxon>Malpighiales</taxon>
        <taxon>Euphorbiaceae</taxon>
        <taxon>Crotonoideae</taxon>
        <taxon>Micrandreae</taxon>
        <taxon>Hevea</taxon>
    </lineage>
</organism>
<dbReference type="Proteomes" id="UP000467840">
    <property type="component" value="Chromosome 9"/>
</dbReference>
<feature type="region of interest" description="Disordered" evidence="4">
    <location>
        <begin position="216"/>
        <end position="260"/>
    </location>
</feature>
<feature type="compositionally biased region" description="Low complexity" evidence="4">
    <location>
        <begin position="329"/>
        <end position="362"/>
    </location>
</feature>
<comment type="caution">
    <text evidence="6">The sequence shown here is derived from an EMBL/GenBank/DDBJ whole genome shotgun (WGS) entry which is preliminary data.</text>
</comment>
<dbReference type="AlphaFoldDB" id="A0A6A6M2Q3"/>
<keyword evidence="1" id="KW-0677">Repeat</keyword>
<dbReference type="Pfam" id="PF00035">
    <property type="entry name" value="dsrm"/>
    <property type="match status" value="2"/>
</dbReference>
<dbReference type="SMART" id="SM00358">
    <property type="entry name" value="DSRM"/>
    <property type="match status" value="2"/>
</dbReference>
<evidence type="ECO:0000256" key="1">
    <source>
        <dbReference type="ARBA" id="ARBA00022737"/>
    </source>
</evidence>
<keyword evidence="7" id="KW-1185">Reference proteome</keyword>
<dbReference type="PANTHER" id="PTHR46031">
    <property type="match status" value="1"/>
</dbReference>
<feature type="region of interest" description="Disordered" evidence="4">
    <location>
        <begin position="67"/>
        <end position="86"/>
    </location>
</feature>
<dbReference type="Gene3D" id="3.30.160.20">
    <property type="match status" value="2"/>
</dbReference>
<feature type="region of interest" description="Disordered" evidence="4">
    <location>
        <begin position="294"/>
        <end position="364"/>
    </location>
</feature>
<feature type="domain" description="DRBM" evidence="5">
    <location>
        <begin position="1"/>
        <end position="70"/>
    </location>
</feature>
<keyword evidence="2 3" id="KW-0694">RNA-binding</keyword>
<gene>
    <name evidence="6" type="ORF">GH714_022349</name>
</gene>
<dbReference type="SUPFAM" id="SSF54768">
    <property type="entry name" value="dsRNA-binding domain-like"/>
    <property type="match status" value="2"/>
</dbReference>
<proteinExistence type="predicted"/>
<feature type="compositionally biased region" description="Polar residues" evidence="4">
    <location>
        <begin position="232"/>
        <end position="260"/>
    </location>
</feature>
<protein>
    <recommendedName>
        <fullName evidence="5">DRBM domain-containing protein</fullName>
    </recommendedName>
</protein>
<evidence type="ECO:0000256" key="2">
    <source>
        <dbReference type="ARBA" id="ARBA00022884"/>
    </source>
</evidence>
<feature type="compositionally biased region" description="Basic and acidic residues" evidence="4">
    <location>
        <begin position="300"/>
        <end position="312"/>
    </location>
</feature>
<evidence type="ECO:0000256" key="4">
    <source>
        <dbReference type="SAM" id="MobiDB-lite"/>
    </source>
</evidence>
<evidence type="ECO:0000256" key="3">
    <source>
        <dbReference type="PROSITE-ProRule" id="PRU00266"/>
    </source>
</evidence>
<accession>A0A6A6M2Q3</accession>
<dbReference type="PANTHER" id="PTHR46031:SF31">
    <property type="entry name" value="DOUBLE-STRANDED RNA-BINDING PROTEIN 1-LIKE"/>
    <property type="match status" value="1"/>
</dbReference>
<name>A0A6A6M2Q3_HEVBR</name>
<dbReference type="GO" id="GO:0003723">
    <property type="term" value="F:RNA binding"/>
    <property type="evidence" value="ECO:0007669"/>
    <property type="project" value="UniProtKB-UniRule"/>
</dbReference>
<dbReference type="EMBL" id="JAAGAX010000008">
    <property type="protein sequence ID" value="KAF2306885.1"/>
    <property type="molecule type" value="Genomic_DNA"/>
</dbReference>
<evidence type="ECO:0000313" key="6">
    <source>
        <dbReference type="EMBL" id="KAF2306885.1"/>
    </source>
</evidence>